<proteinExistence type="predicted"/>
<feature type="chain" id="PRO_5014733818" evidence="2">
    <location>
        <begin position="19"/>
        <end position="97"/>
    </location>
</feature>
<feature type="signal peptide" evidence="2">
    <location>
        <begin position="1"/>
        <end position="18"/>
    </location>
</feature>
<evidence type="ECO:0000313" key="3">
    <source>
        <dbReference type="EMBL" id="MBW31846.1"/>
    </source>
</evidence>
<accession>A0A2M3ZTG3</accession>
<dbReference type="EMBL" id="GGFM01011095">
    <property type="protein sequence ID" value="MBW31846.1"/>
    <property type="molecule type" value="Transcribed_RNA"/>
</dbReference>
<evidence type="ECO:0000256" key="1">
    <source>
        <dbReference type="SAM" id="MobiDB-lite"/>
    </source>
</evidence>
<evidence type="ECO:0000256" key="2">
    <source>
        <dbReference type="SAM" id="SignalP"/>
    </source>
</evidence>
<feature type="region of interest" description="Disordered" evidence="1">
    <location>
        <begin position="69"/>
        <end position="97"/>
    </location>
</feature>
<keyword evidence="2" id="KW-0732">Signal</keyword>
<reference evidence="3" key="1">
    <citation type="submission" date="2018-01" db="EMBL/GenBank/DDBJ databases">
        <title>An insight into the sialome of Amazonian anophelines.</title>
        <authorList>
            <person name="Ribeiro J.M."/>
            <person name="Scarpassa V."/>
            <person name="Calvo E."/>
        </authorList>
    </citation>
    <scope>NUCLEOTIDE SEQUENCE</scope>
    <source>
        <tissue evidence="3">Salivary glands</tissue>
    </source>
</reference>
<dbReference type="AlphaFoldDB" id="A0A2M3ZTG3"/>
<sequence length="97" mass="10886">MPAGQSRWLFSLISLLSAGFSRLPAHRHTHIHTNAHTNARTNSLTDPRFHLLFSGGDQPNLAKIGRNFTETRFPSRTPDPREAKQPPSFTLGEQKRG</sequence>
<name>A0A2M3ZTG3_9DIPT</name>
<protein>
    <submittedName>
        <fullName evidence="3">Putative secreted peptide</fullName>
    </submittedName>
</protein>
<organism evidence="3">
    <name type="scientific">Anopheles braziliensis</name>
    <dbReference type="NCBI Taxonomy" id="58242"/>
    <lineage>
        <taxon>Eukaryota</taxon>
        <taxon>Metazoa</taxon>
        <taxon>Ecdysozoa</taxon>
        <taxon>Arthropoda</taxon>
        <taxon>Hexapoda</taxon>
        <taxon>Insecta</taxon>
        <taxon>Pterygota</taxon>
        <taxon>Neoptera</taxon>
        <taxon>Endopterygota</taxon>
        <taxon>Diptera</taxon>
        <taxon>Nematocera</taxon>
        <taxon>Culicoidea</taxon>
        <taxon>Culicidae</taxon>
        <taxon>Anophelinae</taxon>
        <taxon>Anopheles</taxon>
    </lineage>
</organism>